<reference evidence="3 4" key="1">
    <citation type="journal article" date="2024" name="Chem. Sci.">
        <title>Discovery of megapolipeptins by genome mining of a Burkholderiales bacteria collection.</title>
        <authorList>
            <person name="Paulo B.S."/>
            <person name="Recchia M.J.J."/>
            <person name="Lee S."/>
            <person name="Fergusson C.H."/>
            <person name="Romanowski S.B."/>
            <person name="Hernandez A."/>
            <person name="Krull N."/>
            <person name="Liu D.Y."/>
            <person name="Cavanagh H."/>
            <person name="Bos A."/>
            <person name="Gray C.A."/>
            <person name="Murphy B.T."/>
            <person name="Linington R.G."/>
            <person name="Eustaquio A.S."/>
        </authorList>
    </citation>
    <scope>NUCLEOTIDE SEQUENCE [LARGE SCALE GENOMIC DNA]</scope>
    <source>
        <strain evidence="3 4">RL16-012-BIC-B</strain>
    </source>
</reference>
<keyword evidence="2" id="KW-0472">Membrane</keyword>
<feature type="compositionally biased region" description="Basic and acidic residues" evidence="1">
    <location>
        <begin position="102"/>
        <end position="111"/>
    </location>
</feature>
<gene>
    <name evidence="3" type="ORF">PQR66_08855</name>
</gene>
<evidence type="ECO:0008006" key="5">
    <source>
        <dbReference type="Google" id="ProtNLM"/>
    </source>
</evidence>
<proteinExistence type="predicted"/>
<keyword evidence="4" id="KW-1185">Reference proteome</keyword>
<organism evidence="3 4">
    <name type="scientific">Paraburkholderia agricolaris</name>
    <dbReference type="NCBI Taxonomy" id="2152888"/>
    <lineage>
        <taxon>Bacteria</taxon>
        <taxon>Pseudomonadati</taxon>
        <taxon>Pseudomonadota</taxon>
        <taxon>Betaproteobacteria</taxon>
        <taxon>Burkholderiales</taxon>
        <taxon>Burkholderiaceae</taxon>
        <taxon>Paraburkholderia</taxon>
    </lineage>
</organism>
<evidence type="ECO:0000256" key="2">
    <source>
        <dbReference type="SAM" id="Phobius"/>
    </source>
</evidence>
<dbReference type="Proteomes" id="UP001629249">
    <property type="component" value="Unassembled WGS sequence"/>
</dbReference>
<accession>A0ABW8ZIT6</accession>
<keyword evidence="2" id="KW-0812">Transmembrane</keyword>
<name>A0ABW8ZIT6_9BURK</name>
<feature type="region of interest" description="Disordered" evidence="1">
    <location>
        <begin position="96"/>
        <end position="126"/>
    </location>
</feature>
<sequence length="126" mass="12541">MLTTVFGSAWPVIVAAVLALGGVLFGFVKSKGADAKVAKAGQDAAEAHVSAAQAQTQVAEVRDAEAQANAAAAQAGAQSSKERINVENDIAALSGGAAQQQLRDDWGRPNETDGGAAASSGANANH</sequence>
<feature type="transmembrane region" description="Helical" evidence="2">
    <location>
        <begin position="6"/>
        <end position="28"/>
    </location>
</feature>
<comment type="caution">
    <text evidence="3">The sequence shown here is derived from an EMBL/GenBank/DDBJ whole genome shotgun (WGS) entry which is preliminary data.</text>
</comment>
<dbReference type="EMBL" id="JAQQFN010000005">
    <property type="protein sequence ID" value="MFL9883132.1"/>
    <property type="molecule type" value="Genomic_DNA"/>
</dbReference>
<keyword evidence="2" id="KW-1133">Transmembrane helix</keyword>
<protein>
    <recommendedName>
        <fullName evidence="5">Rz protein</fullName>
    </recommendedName>
</protein>
<evidence type="ECO:0000256" key="1">
    <source>
        <dbReference type="SAM" id="MobiDB-lite"/>
    </source>
</evidence>
<feature type="compositionally biased region" description="Low complexity" evidence="1">
    <location>
        <begin position="114"/>
        <end position="126"/>
    </location>
</feature>
<evidence type="ECO:0000313" key="3">
    <source>
        <dbReference type="EMBL" id="MFL9883132.1"/>
    </source>
</evidence>
<dbReference type="RefSeq" id="WP_408326452.1">
    <property type="nucleotide sequence ID" value="NZ_JAQQFH010000002.1"/>
</dbReference>
<evidence type="ECO:0000313" key="4">
    <source>
        <dbReference type="Proteomes" id="UP001629249"/>
    </source>
</evidence>